<evidence type="ECO:0000313" key="8">
    <source>
        <dbReference type="Proteomes" id="UP000238362"/>
    </source>
</evidence>
<evidence type="ECO:0000256" key="1">
    <source>
        <dbReference type="ARBA" id="ARBA00004651"/>
    </source>
</evidence>
<feature type="domain" description="Major facilitator superfamily (MFS) profile" evidence="6">
    <location>
        <begin position="28"/>
        <end position="485"/>
    </location>
</feature>
<dbReference type="EMBL" id="PVNH01000013">
    <property type="protein sequence ID" value="PRX43887.1"/>
    <property type="molecule type" value="Genomic_DNA"/>
</dbReference>
<name>A0A2T0LLI2_9PSEU</name>
<feature type="transmembrane region" description="Helical" evidence="5">
    <location>
        <begin position="290"/>
        <end position="310"/>
    </location>
</feature>
<dbReference type="InterPro" id="IPR011701">
    <property type="entry name" value="MFS"/>
</dbReference>
<organism evidence="7 8">
    <name type="scientific">Prauserella shujinwangii</name>
    <dbReference type="NCBI Taxonomy" id="1453103"/>
    <lineage>
        <taxon>Bacteria</taxon>
        <taxon>Bacillati</taxon>
        <taxon>Actinomycetota</taxon>
        <taxon>Actinomycetes</taxon>
        <taxon>Pseudonocardiales</taxon>
        <taxon>Pseudonocardiaceae</taxon>
        <taxon>Prauserella</taxon>
    </lineage>
</organism>
<dbReference type="Proteomes" id="UP000238362">
    <property type="component" value="Unassembled WGS sequence"/>
</dbReference>
<accession>A0A2T0LLI2</accession>
<feature type="transmembrane region" description="Helical" evidence="5">
    <location>
        <begin position="393"/>
        <end position="410"/>
    </location>
</feature>
<dbReference type="PROSITE" id="PS50850">
    <property type="entry name" value="MFS"/>
    <property type="match status" value="1"/>
</dbReference>
<evidence type="ECO:0000256" key="4">
    <source>
        <dbReference type="ARBA" id="ARBA00023136"/>
    </source>
</evidence>
<gene>
    <name evidence="7" type="ORF">B0I33_11350</name>
</gene>
<feature type="transmembrane region" description="Helical" evidence="5">
    <location>
        <begin position="257"/>
        <end position="278"/>
    </location>
</feature>
<dbReference type="GO" id="GO:0005886">
    <property type="term" value="C:plasma membrane"/>
    <property type="evidence" value="ECO:0007669"/>
    <property type="project" value="UniProtKB-SubCell"/>
</dbReference>
<dbReference type="Pfam" id="PF07690">
    <property type="entry name" value="MFS_1"/>
    <property type="match status" value="1"/>
</dbReference>
<dbReference type="PANTHER" id="PTHR11662:SF399">
    <property type="entry name" value="FI19708P1-RELATED"/>
    <property type="match status" value="1"/>
</dbReference>
<evidence type="ECO:0000313" key="7">
    <source>
        <dbReference type="EMBL" id="PRX43887.1"/>
    </source>
</evidence>
<dbReference type="PANTHER" id="PTHR11662">
    <property type="entry name" value="SOLUTE CARRIER FAMILY 17"/>
    <property type="match status" value="1"/>
</dbReference>
<dbReference type="GO" id="GO:0022857">
    <property type="term" value="F:transmembrane transporter activity"/>
    <property type="evidence" value="ECO:0007669"/>
    <property type="project" value="InterPro"/>
</dbReference>
<feature type="transmembrane region" description="Helical" evidence="5">
    <location>
        <begin position="431"/>
        <end position="452"/>
    </location>
</feature>
<comment type="subcellular location">
    <subcellularLocation>
        <location evidence="1">Cell membrane</location>
        <topology evidence="1">Multi-pass membrane protein</topology>
    </subcellularLocation>
</comment>
<feature type="transmembrane region" description="Helical" evidence="5">
    <location>
        <begin position="365"/>
        <end position="387"/>
    </location>
</feature>
<dbReference type="SUPFAM" id="SSF103473">
    <property type="entry name" value="MFS general substrate transporter"/>
    <property type="match status" value="1"/>
</dbReference>
<dbReference type="OrthoDB" id="8596007at2"/>
<feature type="transmembrane region" description="Helical" evidence="5">
    <location>
        <begin position="107"/>
        <end position="131"/>
    </location>
</feature>
<evidence type="ECO:0000256" key="5">
    <source>
        <dbReference type="SAM" id="Phobius"/>
    </source>
</evidence>
<feature type="transmembrane region" description="Helical" evidence="5">
    <location>
        <begin position="194"/>
        <end position="218"/>
    </location>
</feature>
<dbReference type="InterPro" id="IPR050382">
    <property type="entry name" value="MFS_Na/Anion_cotransporter"/>
</dbReference>
<dbReference type="InterPro" id="IPR036259">
    <property type="entry name" value="MFS_trans_sf"/>
</dbReference>
<dbReference type="AlphaFoldDB" id="A0A2T0LLI2"/>
<reference evidence="7 8" key="1">
    <citation type="submission" date="2018-03" db="EMBL/GenBank/DDBJ databases">
        <title>Genomic Encyclopedia of Type Strains, Phase III (KMG-III): the genomes of soil and plant-associated and newly described type strains.</title>
        <authorList>
            <person name="Whitman W."/>
        </authorList>
    </citation>
    <scope>NUCLEOTIDE SEQUENCE [LARGE SCALE GENOMIC DNA]</scope>
    <source>
        <strain evidence="7 8">CGMCC 4.7125</strain>
    </source>
</reference>
<dbReference type="RefSeq" id="WP_106181824.1">
    <property type="nucleotide sequence ID" value="NZ_PVNH01000013.1"/>
</dbReference>
<keyword evidence="2 5" id="KW-0812">Transmembrane</keyword>
<sequence>MTGPKPTESAQQTPFLGAEGTGRPYRALWAALLLGWVVSYADRTLTGPVVSWMLANEVGFIGQANDPRALGGLVGSLFFTGYMLTQYPGGRLGDRFGHREMIVLSLLWAGVMTALSGIVVGLIAFVAARVLTGLGEGVFYSNDRTLILNNTPPRRRTLGLGVVISGLSIGLTIGIICTPLLIEWGTALGFGDGAWRMPFLVFAVVSVAVALGCWWFFHHHLGGRLHLGPPLVRLLGVSAPLLAAVLLLFVVADELRWPTWGTAIGSGVLAVLVIGIIVTRLRRTPEAASLLGRDIVIIYIAYIAILWNLWFFSFWSVEIVREAANSSLLAAALTAAFNAGAGILGFPAGGWLADWALRRGYGRKPLLVAFTMIYSVLVFTFALSIGAGERPSLLLLGTILFCSGLFFNALQPIAQGITGDLVPAAQRGAAFGMLNLVSEIGAVASPVVSGVLRDATGSWAVGTWVAGGIMLASGLLYLLVRERRPQLA</sequence>
<evidence type="ECO:0000256" key="2">
    <source>
        <dbReference type="ARBA" id="ARBA00022692"/>
    </source>
</evidence>
<feature type="transmembrane region" description="Helical" evidence="5">
    <location>
        <begin position="330"/>
        <end position="353"/>
    </location>
</feature>
<dbReference type="InterPro" id="IPR020846">
    <property type="entry name" value="MFS_dom"/>
</dbReference>
<dbReference type="Gene3D" id="1.20.1250.20">
    <property type="entry name" value="MFS general substrate transporter like domains"/>
    <property type="match status" value="2"/>
</dbReference>
<evidence type="ECO:0000259" key="6">
    <source>
        <dbReference type="PROSITE" id="PS50850"/>
    </source>
</evidence>
<keyword evidence="4 5" id="KW-0472">Membrane</keyword>
<protein>
    <submittedName>
        <fullName evidence="7">Sugar phosphate permease</fullName>
    </submittedName>
</protein>
<keyword evidence="3 5" id="KW-1133">Transmembrane helix</keyword>
<feature type="transmembrane region" description="Helical" evidence="5">
    <location>
        <begin position="458"/>
        <end position="480"/>
    </location>
</feature>
<feature type="transmembrane region" description="Helical" evidence="5">
    <location>
        <begin position="69"/>
        <end position="87"/>
    </location>
</feature>
<feature type="transmembrane region" description="Helical" evidence="5">
    <location>
        <begin position="230"/>
        <end position="251"/>
    </location>
</feature>
<keyword evidence="8" id="KW-1185">Reference proteome</keyword>
<comment type="caution">
    <text evidence="7">The sequence shown here is derived from an EMBL/GenBank/DDBJ whole genome shotgun (WGS) entry which is preliminary data.</text>
</comment>
<feature type="transmembrane region" description="Helical" evidence="5">
    <location>
        <begin position="158"/>
        <end position="182"/>
    </location>
</feature>
<evidence type="ECO:0000256" key="3">
    <source>
        <dbReference type="ARBA" id="ARBA00022989"/>
    </source>
</evidence>
<proteinExistence type="predicted"/>